<feature type="transmembrane region" description="Helical" evidence="2">
    <location>
        <begin position="20"/>
        <end position="36"/>
    </location>
</feature>
<comment type="caution">
    <text evidence="3">The sequence shown here is derived from an EMBL/GenBank/DDBJ whole genome shotgun (WGS) entry which is preliminary data.</text>
</comment>
<evidence type="ECO:0000256" key="1">
    <source>
        <dbReference type="SAM" id="MobiDB-lite"/>
    </source>
</evidence>
<feature type="transmembrane region" description="Helical" evidence="2">
    <location>
        <begin position="231"/>
        <end position="251"/>
    </location>
</feature>
<feature type="transmembrane region" description="Helical" evidence="2">
    <location>
        <begin position="48"/>
        <end position="65"/>
    </location>
</feature>
<reference evidence="4" key="1">
    <citation type="submission" date="2024-06" db="EMBL/GenBank/DDBJ databases">
        <title>Multi-omics analyses provide insights into the biosynthesis of the anticancer antibiotic pleurotin in Hohenbuehelia grisea.</title>
        <authorList>
            <person name="Weaver J.A."/>
            <person name="Alberti F."/>
        </authorList>
    </citation>
    <scope>NUCLEOTIDE SEQUENCE [LARGE SCALE GENOMIC DNA]</scope>
    <source>
        <strain evidence="4">T-177</strain>
    </source>
</reference>
<evidence type="ECO:0000313" key="4">
    <source>
        <dbReference type="Proteomes" id="UP001556367"/>
    </source>
</evidence>
<sequence length="322" mass="35122">MGTLNRFQQHFVDVLCESALYGVFATLIAVVLYLLFSGRRISTAHRALFWVSVFMFALVTVHLGLEMQQVTKADGVPVQNIQAQSIMIAFLIAIGDSILVWRVWVVWARNYWVAAFPFVLTIATWVLSMIASAEITNAPWVFIIPKFSQAISALYVANTVSATGLIIGRVLYIQRSVHSVSGSSNRATSKRYTGALLLIVESGLVWTVCQIIGLILANIKDTGITTILNLQVPLIGIMPTMIILIVHFDLVPGSHANETYQATMKSGFQANSGAPSSGRTYGSAPSSHKQHGTDGSSTNFELDPWKVASRGQTSTFGPDLEK</sequence>
<feature type="transmembrane region" description="Helical" evidence="2">
    <location>
        <begin position="111"/>
        <end position="133"/>
    </location>
</feature>
<keyword evidence="2" id="KW-0472">Membrane</keyword>
<feature type="transmembrane region" description="Helical" evidence="2">
    <location>
        <begin position="153"/>
        <end position="173"/>
    </location>
</feature>
<proteinExistence type="predicted"/>
<keyword evidence="2" id="KW-0812">Transmembrane</keyword>
<feature type="transmembrane region" description="Helical" evidence="2">
    <location>
        <begin position="194"/>
        <end position="219"/>
    </location>
</feature>
<gene>
    <name evidence="3" type="ORF">HGRIS_000137</name>
</gene>
<feature type="transmembrane region" description="Helical" evidence="2">
    <location>
        <begin position="85"/>
        <end position="104"/>
    </location>
</feature>
<name>A0ABR3JQB3_9AGAR</name>
<keyword evidence="4" id="KW-1185">Reference proteome</keyword>
<feature type="compositionally biased region" description="Polar residues" evidence="1">
    <location>
        <begin position="267"/>
        <end position="300"/>
    </location>
</feature>
<organism evidence="3 4">
    <name type="scientific">Hohenbuehelia grisea</name>
    <dbReference type="NCBI Taxonomy" id="104357"/>
    <lineage>
        <taxon>Eukaryota</taxon>
        <taxon>Fungi</taxon>
        <taxon>Dikarya</taxon>
        <taxon>Basidiomycota</taxon>
        <taxon>Agaricomycotina</taxon>
        <taxon>Agaricomycetes</taxon>
        <taxon>Agaricomycetidae</taxon>
        <taxon>Agaricales</taxon>
        <taxon>Pleurotineae</taxon>
        <taxon>Pleurotaceae</taxon>
        <taxon>Hohenbuehelia</taxon>
    </lineage>
</organism>
<dbReference type="EMBL" id="JASNQZ010000004">
    <property type="protein sequence ID" value="KAL0957957.1"/>
    <property type="molecule type" value="Genomic_DNA"/>
</dbReference>
<evidence type="ECO:0000313" key="3">
    <source>
        <dbReference type="EMBL" id="KAL0957957.1"/>
    </source>
</evidence>
<keyword evidence="2" id="KW-1133">Transmembrane helix</keyword>
<accession>A0ABR3JQB3</accession>
<feature type="region of interest" description="Disordered" evidence="1">
    <location>
        <begin position="267"/>
        <end position="322"/>
    </location>
</feature>
<protein>
    <submittedName>
        <fullName evidence="3">Uncharacterized protein</fullName>
    </submittedName>
</protein>
<dbReference type="Proteomes" id="UP001556367">
    <property type="component" value="Unassembled WGS sequence"/>
</dbReference>
<evidence type="ECO:0000256" key="2">
    <source>
        <dbReference type="SAM" id="Phobius"/>
    </source>
</evidence>